<evidence type="ECO:0000256" key="5">
    <source>
        <dbReference type="ARBA" id="ARBA00022723"/>
    </source>
</evidence>
<dbReference type="GO" id="GO:0046872">
    <property type="term" value="F:metal ion binding"/>
    <property type="evidence" value="ECO:0007669"/>
    <property type="project" value="UniProtKB-KW"/>
</dbReference>
<evidence type="ECO:0000259" key="15">
    <source>
        <dbReference type="PROSITE" id="PS50023"/>
    </source>
</evidence>
<keyword evidence="17" id="KW-1185">Reference proteome</keyword>
<dbReference type="EMBL" id="BMAV01017042">
    <property type="protein sequence ID" value="GFY68396.1"/>
    <property type="molecule type" value="Genomic_DNA"/>
</dbReference>
<dbReference type="GO" id="GO:0001725">
    <property type="term" value="C:stress fiber"/>
    <property type="evidence" value="ECO:0007669"/>
    <property type="project" value="TreeGrafter"/>
</dbReference>
<reference evidence="16" key="1">
    <citation type="submission" date="2020-08" db="EMBL/GenBank/DDBJ databases">
        <title>Multicomponent nature underlies the extraordinary mechanical properties of spider dragline silk.</title>
        <authorList>
            <person name="Kono N."/>
            <person name="Nakamura H."/>
            <person name="Mori M."/>
            <person name="Yoshida Y."/>
            <person name="Ohtoshi R."/>
            <person name="Malay A.D."/>
            <person name="Moran D.A.P."/>
            <person name="Tomita M."/>
            <person name="Numata K."/>
            <person name="Arakawa K."/>
        </authorList>
    </citation>
    <scope>NUCLEOTIDE SEQUENCE</scope>
</reference>
<feature type="domain" description="LIM zinc-binding" evidence="15">
    <location>
        <begin position="178"/>
        <end position="239"/>
    </location>
</feature>
<comment type="similarity">
    <text evidence="3">Belongs to the zyxin/ajuba family.</text>
</comment>
<dbReference type="InterPro" id="IPR001781">
    <property type="entry name" value="Znf_LIM"/>
</dbReference>
<evidence type="ECO:0000256" key="2">
    <source>
        <dbReference type="ARBA" id="ARBA00004246"/>
    </source>
</evidence>
<evidence type="ECO:0000256" key="11">
    <source>
        <dbReference type="ARBA" id="ARBA00023212"/>
    </source>
</evidence>
<proteinExistence type="inferred from homology"/>
<dbReference type="AlphaFoldDB" id="A0A8X6Y938"/>
<comment type="caution">
    <text evidence="16">The sequence shown here is derived from an EMBL/GenBank/DDBJ whole genome shotgun (WGS) entry which is preliminary data.</text>
</comment>
<dbReference type="FunFam" id="2.10.110.10:FF:000057">
    <property type="entry name" value="Zyxin"/>
    <property type="match status" value="1"/>
</dbReference>
<keyword evidence="9" id="KW-0965">Cell junction</keyword>
<dbReference type="SUPFAM" id="SSF57716">
    <property type="entry name" value="Glucocorticoid receptor-like (DNA-binding domain)"/>
    <property type="match status" value="3"/>
</dbReference>
<keyword evidence="10 13" id="KW-0440">LIM domain</keyword>
<organism evidence="16 17">
    <name type="scientific">Trichonephila inaurata madagascariensis</name>
    <dbReference type="NCBI Taxonomy" id="2747483"/>
    <lineage>
        <taxon>Eukaryota</taxon>
        <taxon>Metazoa</taxon>
        <taxon>Ecdysozoa</taxon>
        <taxon>Arthropoda</taxon>
        <taxon>Chelicerata</taxon>
        <taxon>Arachnida</taxon>
        <taxon>Araneae</taxon>
        <taxon>Araneomorphae</taxon>
        <taxon>Entelegynae</taxon>
        <taxon>Araneoidea</taxon>
        <taxon>Nephilidae</taxon>
        <taxon>Trichonephila</taxon>
        <taxon>Trichonephila inaurata</taxon>
    </lineage>
</organism>
<feature type="region of interest" description="Disordered" evidence="14">
    <location>
        <begin position="1"/>
        <end position="45"/>
    </location>
</feature>
<keyword evidence="7 13" id="KW-0862">Zinc</keyword>
<evidence type="ECO:0000256" key="3">
    <source>
        <dbReference type="ARBA" id="ARBA00009611"/>
    </source>
</evidence>
<evidence type="ECO:0000256" key="13">
    <source>
        <dbReference type="PROSITE-ProRule" id="PRU00125"/>
    </source>
</evidence>
<feature type="compositionally biased region" description="Low complexity" evidence="14">
    <location>
        <begin position="20"/>
        <end position="34"/>
    </location>
</feature>
<dbReference type="PANTHER" id="PTHR24207:SF2">
    <property type="entry name" value="ZYX102 PROTEIN"/>
    <property type="match status" value="1"/>
</dbReference>
<evidence type="ECO:0000256" key="8">
    <source>
        <dbReference type="ARBA" id="ARBA00022889"/>
    </source>
</evidence>
<keyword evidence="4" id="KW-0963">Cytoplasm</keyword>
<dbReference type="SMART" id="SM00132">
    <property type="entry name" value="LIM"/>
    <property type="match status" value="3"/>
</dbReference>
<dbReference type="Pfam" id="PF00412">
    <property type="entry name" value="LIM"/>
    <property type="match status" value="3"/>
</dbReference>
<evidence type="ECO:0000256" key="7">
    <source>
        <dbReference type="ARBA" id="ARBA00022833"/>
    </source>
</evidence>
<keyword evidence="6" id="KW-0677">Repeat</keyword>
<sequence length="376" mass="41592">MASNPEMLVREMGHLQISNYSPQQYSPSSKKVAPVVPPKPKSEMYATVSSKSNGMYHASMHPSPLPASIVQNSGDPIYSNYHGGNFLPSSTTPPHKKSSYDTSSIYEPITPRPPSQMSNRSNYSMGSGSTSLYSSYYPASGRGKGSTGRPAGKEAEVDRLTDLMVQSMENSSDPEFYGMCYKCGEKVFGEGSGCTAMEHVYHISCFTCHICHKELRGKPFYAKDGKPFCEDDYLNTLEKCCVCGGRILDRILRATGKPYHPNCFTCVVCGKCLDGIPFTVDATNQIYCIDDFHKKFAPRCCVCQQPIMPEHGKEETVRVVALDRSFHVQCYRCEDCGLRLSSEAEGSCYPLDDHILCRSCNAKRVQALTSCMTTEL</sequence>
<name>A0A8X6Y938_9ARAC</name>
<dbReference type="OrthoDB" id="25414at2759"/>
<keyword evidence="11" id="KW-0206">Cytoskeleton</keyword>
<dbReference type="GO" id="GO:0005925">
    <property type="term" value="C:focal adhesion"/>
    <property type="evidence" value="ECO:0007669"/>
    <property type="project" value="UniProtKB-SubCell"/>
</dbReference>
<dbReference type="PANTHER" id="PTHR24207">
    <property type="entry name" value="ZYX102 PROTEIN"/>
    <property type="match status" value="1"/>
</dbReference>
<protein>
    <recommendedName>
        <fullName evidence="12">Zyxin</fullName>
    </recommendedName>
</protein>
<evidence type="ECO:0000256" key="4">
    <source>
        <dbReference type="ARBA" id="ARBA00022490"/>
    </source>
</evidence>
<dbReference type="PROSITE" id="PS00478">
    <property type="entry name" value="LIM_DOMAIN_1"/>
    <property type="match status" value="1"/>
</dbReference>
<dbReference type="FunFam" id="2.10.110.10:FF:000027">
    <property type="entry name" value="lipoma-preferred partner isoform X1"/>
    <property type="match status" value="1"/>
</dbReference>
<feature type="region of interest" description="Disordered" evidence="14">
    <location>
        <begin position="85"/>
        <end position="126"/>
    </location>
</feature>
<dbReference type="Gene3D" id="2.10.110.10">
    <property type="entry name" value="Cysteine Rich Protein"/>
    <property type="match status" value="3"/>
</dbReference>
<evidence type="ECO:0000256" key="14">
    <source>
        <dbReference type="SAM" id="MobiDB-lite"/>
    </source>
</evidence>
<evidence type="ECO:0000313" key="17">
    <source>
        <dbReference type="Proteomes" id="UP000886998"/>
    </source>
</evidence>
<dbReference type="PROSITE" id="PS50023">
    <property type="entry name" value="LIM_DOMAIN_2"/>
    <property type="match status" value="2"/>
</dbReference>
<evidence type="ECO:0000256" key="6">
    <source>
        <dbReference type="ARBA" id="ARBA00022737"/>
    </source>
</evidence>
<evidence type="ECO:0000256" key="9">
    <source>
        <dbReference type="ARBA" id="ARBA00022949"/>
    </source>
</evidence>
<dbReference type="FunFam" id="2.10.110.10:FF:000109">
    <property type="entry name" value="Lipoma preferred partner"/>
    <property type="match status" value="1"/>
</dbReference>
<evidence type="ECO:0000256" key="12">
    <source>
        <dbReference type="ARBA" id="ARBA00039396"/>
    </source>
</evidence>
<accession>A0A8X6Y938</accession>
<dbReference type="GO" id="GO:0098609">
    <property type="term" value="P:cell-cell adhesion"/>
    <property type="evidence" value="ECO:0007669"/>
    <property type="project" value="TreeGrafter"/>
</dbReference>
<keyword evidence="5 13" id="KW-0479">Metal-binding</keyword>
<keyword evidence="8" id="KW-0130">Cell adhesion</keyword>
<evidence type="ECO:0000313" key="16">
    <source>
        <dbReference type="EMBL" id="GFY68396.1"/>
    </source>
</evidence>
<dbReference type="Proteomes" id="UP000886998">
    <property type="component" value="Unassembled WGS sequence"/>
</dbReference>
<feature type="domain" description="LIM zinc-binding" evidence="15">
    <location>
        <begin position="298"/>
        <end position="367"/>
    </location>
</feature>
<evidence type="ECO:0000256" key="10">
    <source>
        <dbReference type="ARBA" id="ARBA00023038"/>
    </source>
</evidence>
<evidence type="ECO:0000256" key="1">
    <source>
        <dbReference type="ARBA" id="ARBA00004245"/>
    </source>
</evidence>
<comment type="subcellular location">
    <subcellularLocation>
        <location evidence="2">Cell junction</location>
        <location evidence="2">Focal adhesion</location>
    </subcellularLocation>
    <subcellularLocation>
        <location evidence="1">Cytoplasm</location>
        <location evidence="1">Cytoskeleton</location>
    </subcellularLocation>
</comment>
<gene>
    <name evidence="16" type="primary">LPP</name>
    <name evidence="16" type="ORF">TNIN_490881</name>
</gene>